<dbReference type="HAMAP" id="MF_00955">
    <property type="entry name" value="GDP_Man_dehydratase"/>
    <property type="match status" value="1"/>
</dbReference>
<dbReference type="Pfam" id="PF16363">
    <property type="entry name" value="GDP_Man_Dehyd"/>
    <property type="match status" value="1"/>
</dbReference>
<dbReference type="PANTHER" id="PTHR43715:SF1">
    <property type="entry name" value="GDP-MANNOSE 4,6 DEHYDRATASE"/>
    <property type="match status" value="1"/>
</dbReference>
<evidence type="ECO:0000259" key="8">
    <source>
        <dbReference type="Pfam" id="PF16363"/>
    </source>
</evidence>
<keyword evidence="7" id="KW-0521">NADP</keyword>
<proteinExistence type="inferred from homology"/>
<dbReference type="InterPro" id="IPR006368">
    <property type="entry name" value="GDP_Man_deHydtase"/>
</dbReference>
<evidence type="ECO:0000256" key="2">
    <source>
        <dbReference type="ARBA" id="ARBA00001937"/>
    </source>
</evidence>
<dbReference type="Gene3D" id="3.40.50.720">
    <property type="entry name" value="NAD(P)-binding Rossmann-like Domain"/>
    <property type="match status" value="1"/>
</dbReference>
<dbReference type="SUPFAM" id="SSF51735">
    <property type="entry name" value="NAD(P)-binding Rossmann-fold domains"/>
    <property type="match status" value="1"/>
</dbReference>
<dbReference type="STRING" id="1817867.A3F83_03340"/>
<reference evidence="9 10" key="1">
    <citation type="journal article" date="2016" name="Nat. Commun.">
        <title>Thousands of microbial genomes shed light on interconnected biogeochemical processes in an aquifer system.</title>
        <authorList>
            <person name="Anantharaman K."/>
            <person name="Brown C.T."/>
            <person name="Hug L.A."/>
            <person name="Sharon I."/>
            <person name="Castelle C.J."/>
            <person name="Probst A.J."/>
            <person name="Thomas B.C."/>
            <person name="Singh A."/>
            <person name="Wilkins M.J."/>
            <person name="Karaoz U."/>
            <person name="Brodie E.L."/>
            <person name="Williams K.H."/>
            <person name="Hubbard S.S."/>
            <person name="Banfield J.F."/>
        </authorList>
    </citation>
    <scope>NUCLEOTIDE SEQUENCE [LARGE SCALE GENOMIC DNA]</scope>
</reference>
<comment type="cofactor">
    <cofactor evidence="2 7">
        <name>NADP(+)</name>
        <dbReference type="ChEBI" id="CHEBI:58349"/>
    </cofactor>
</comment>
<comment type="caution">
    <text evidence="7">Lacks conserved residue(s) required for the propagation of feature annotation.</text>
</comment>
<dbReference type="GO" id="GO:0008446">
    <property type="term" value="F:GDP-mannose 4,6-dehydratase activity"/>
    <property type="evidence" value="ECO:0007669"/>
    <property type="project" value="UniProtKB-UniRule"/>
</dbReference>
<evidence type="ECO:0000256" key="5">
    <source>
        <dbReference type="ARBA" id="ARBA00023239"/>
    </source>
</evidence>
<evidence type="ECO:0000313" key="9">
    <source>
        <dbReference type="EMBL" id="OGG02632.1"/>
    </source>
</evidence>
<dbReference type="AlphaFoldDB" id="A0A1F5YRW8"/>
<evidence type="ECO:0000256" key="4">
    <source>
        <dbReference type="ARBA" id="ARBA00011989"/>
    </source>
</evidence>
<gene>
    <name evidence="7" type="primary">gmd</name>
    <name evidence="9" type="ORF">A3F83_03340</name>
</gene>
<comment type="caution">
    <text evidence="9">The sequence shown here is derived from an EMBL/GenBank/DDBJ whole genome shotgun (WGS) entry which is preliminary data.</text>
</comment>
<accession>A0A1F5YRW8</accession>
<dbReference type="Gene3D" id="3.90.25.10">
    <property type="entry name" value="UDP-galactose 4-epimerase, domain 1"/>
    <property type="match status" value="1"/>
</dbReference>
<evidence type="ECO:0000256" key="6">
    <source>
        <dbReference type="ARBA" id="ARBA00059383"/>
    </source>
</evidence>
<evidence type="ECO:0000256" key="7">
    <source>
        <dbReference type="HAMAP-Rule" id="MF_00955"/>
    </source>
</evidence>
<dbReference type="InterPro" id="IPR016040">
    <property type="entry name" value="NAD(P)-bd_dom"/>
</dbReference>
<name>A0A1F5YRW8_9BACT</name>
<dbReference type="CDD" id="cd05260">
    <property type="entry name" value="GDP_MD_SDR_e"/>
    <property type="match status" value="1"/>
</dbReference>
<dbReference type="Proteomes" id="UP000179129">
    <property type="component" value="Unassembled WGS sequence"/>
</dbReference>
<dbReference type="EMBL" id="MFIX01000180">
    <property type="protein sequence ID" value="OGG02632.1"/>
    <property type="molecule type" value="Genomic_DNA"/>
</dbReference>
<keyword evidence="5 7" id="KW-0456">Lyase</keyword>
<organism evidence="9 10">
    <name type="scientific">Candidatus Glassbacteria bacterium RIFCSPLOWO2_12_FULL_58_11</name>
    <dbReference type="NCBI Taxonomy" id="1817867"/>
    <lineage>
        <taxon>Bacteria</taxon>
        <taxon>Candidatus Glassiibacteriota</taxon>
    </lineage>
</organism>
<protein>
    <recommendedName>
        <fullName evidence="4 7">GDP-mannose 4,6-dehydratase</fullName>
        <ecNumber evidence="4 7">4.2.1.47</ecNumber>
    </recommendedName>
    <alternativeName>
        <fullName evidence="7">GDP-D-mannose dehydratase</fullName>
    </alternativeName>
</protein>
<comment type="similarity">
    <text evidence="3 7">Belongs to the NAD(P)-dependent epimerase/dehydratase family. GDP-mannose 4,6-dehydratase subfamily.</text>
</comment>
<dbReference type="GO" id="GO:0070401">
    <property type="term" value="F:NADP+ binding"/>
    <property type="evidence" value="ECO:0007669"/>
    <property type="project" value="UniProtKB-UniRule"/>
</dbReference>
<dbReference type="PANTHER" id="PTHR43715">
    <property type="entry name" value="GDP-MANNOSE 4,6-DEHYDRATASE"/>
    <property type="match status" value="1"/>
</dbReference>
<comment type="catalytic activity">
    <reaction evidence="1 7">
        <text>GDP-alpha-D-mannose = GDP-4-dehydro-alpha-D-rhamnose + H2O</text>
        <dbReference type="Rhea" id="RHEA:23820"/>
        <dbReference type="ChEBI" id="CHEBI:15377"/>
        <dbReference type="ChEBI" id="CHEBI:57527"/>
        <dbReference type="ChEBI" id="CHEBI:57964"/>
        <dbReference type="EC" id="4.2.1.47"/>
    </reaction>
</comment>
<dbReference type="EC" id="4.2.1.47" evidence="4 7"/>
<comment type="function">
    <text evidence="6 7">Catalyzes the conversion of GDP-D-mannose to GDP-4-dehydro-6-deoxy-D-mannose.</text>
</comment>
<evidence type="ECO:0000256" key="3">
    <source>
        <dbReference type="ARBA" id="ARBA00009263"/>
    </source>
</evidence>
<sequence length="345" mass="39041">MKALITGITGQDGAYLAEFLLNKGYEVHGLYRRTSSPNVWRLLSLGVLDKIHLIPGDLTDAASINNAIIQSEPDEIYNLAAQSFVGTSFEQPLLTASVDGLGVVILLEAIKQINPRIKFYHASTSELYGNTKGIPAESVVNLDEHNVFWPASPYAASKLYAFHQVRIYREAYGMFALNGICFNHESPLRGLEFVTRKITNALARIKLGLQENLVLGNLDAKRDWGYSKEYVEAMWLMLQQDHPDDYVIATGESHSVREFLEASCSLVGLSWQEIVVIDDKFKRPLDVNFLRGNTSKAEKILGWQARTTFRALAEIMVTKDLERWNDWKQGKLFPWDAINDPRIYR</sequence>
<evidence type="ECO:0000313" key="10">
    <source>
        <dbReference type="Proteomes" id="UP000179129"/>
    </source>
</evidence>
<dbReference type="GO" id="GO:0042351">
    <property type="term" value="P:'de novo' GDP-L-fucose biosynthetic process"/>
    <property type="evidence" value="ECO:0007669"/>
    <property type="project" value="TreeGrafter"/>
</dbReference>
<evidence type="ECO:0000256" key="1">
    <source>
        <dbReference type="ARBA" id="ARBA00000188"/>
    </source>
</evidence>
<dbReference type="InterPro" id="IPR036291">
    <property type="entry name" value="NAD(P)-bd_dom_sf"/>
</dbReference>
<dbReference type="FunFam" id="3.40.50.720:FF:000924">
    <property type="entry name" value="GDP-mannose 4,6 dehydratase"/>
    <property type="match status" value="1"/>
</dbReference>
<feature type="domain" description="NAD(P)-binding" evidence="8">
    <location>
        <begin position="4"/>
        <end position="316"/>
    </location>
</feature>